<gene>
    <name evidence="2" type="ORF">FHR34_001283</name>
</gene>
<dbReference type="EMBL" id="JACHJV010000001">
    <property type="protein sequence ID" value="MBB4922290.1"/>
    <property type="molecule type" value="Genomic_DNA"/>
</dbReference>
<keyword evidence="1" id="KW-1133">Transmembrane helix</keyword>
<keyword evidence="3" id="KW-1185">Reference proteome</keyword>
<name>A0A7W7VUA7_KITKI</name>
<evidence type="ECO:0000256" key="1">
    <source>
        <dbReference type="SAM" id="Phobius"/>
    </source>
</evidence>
<protein>
    <submittedName>
        <fullName evidence="2">Uncharacterized protein</fullName>
    </submittedName>
</protein>
<reference evidence="2 3" key="1">
    <citation type="submission" date="2020-08" db="EMBL/GenBank/DDBJ databases">
        <title>Sequencing the genomes of 1000 actinobacteria strains.</title>
        <authorList>
            <person name="Klenk H.-P."/>
        </authorList>
    </citation>
    <scope>NUCLEOTIDE SEQUENCE [LARGE SCALE GENOMIC DNA]</scope>
    <source>
        <strain evidence="2 3">DSM 41654</strain>
    </source>
</reference>
<proteinExistence type="predicted"/>
<organism evidence="2 3">
    <name type="scientific">Kitasatospora kifunensis</name>
    <name type="common">Streptomyces kifunensis</name>
    <dbReference type="NCBI Taxonomy" id="58351"/>
    <lineage>
        <taxon>Bacteria</taxon>
        <taxon>Bacillati</taxon>
        <taxon>Actinomycetota</taxon>
        <taxon>Actinomycetes</taxon>
        <taxon>Kitasatosporales</taxon>
        <taxon>Streptomycetaceae</taxon>
        <taxon>Kitasatospora</taxon>
    </lineage>
</organism>
<dbReference type="Proteomes" id="UP000540506">
    <property type="component" value="Unassembled WGS sequence"/>
</dbReference>
<keyword evidence="1" id="KW-0472">Membrane</keyword>
<dbReference type="AlphaFoldDB" id="A0A7W7VUA7"/>
<evidence type="ECO:0000313" key="3">
    <source>
        <dbReference type="Proteomes" id="UP000540506"/>
    </source>
</evidence>
<keyword evidence="1" id="KW-0812">Transmembrane</keyword>
<accession>A0A7W7VUA7</accession>
<sequence length="49" mass="5715">MGHWIWGAWLQIWPNLAANVIWVPAAAFHHVLLKRHITRTMQPTSKEVT</sequence>
<comment type="caution">
    <text evidence="2">The sequence shown here is derived from an EMBL/GenBank/DDBJ whole genome shotgun (WGS) entry which is preliminary data.</text>
</comment>
<evidence type="ECO:0000313" key="2">
    <source>
        <dbReference type="EMBL" id="MBB4922290.1"/>
    </source>
</evidence>
<feature type="transmembrane region" description="Helical" evidence="1">
    <location>
        <begin position="12"/>
        <end position="33"/>
    </location>
</feature>